<dbReference type="EMBL" id="OX596107">
    <property type="protein sequence ID" value="CAN0204071.1"/>
    <property type="molecule type" value="Genomic_DNA"/>
</dbReference>
<protein>
    <submittedName>
        <fullName evidence="1">Uncharacterized protein</fullName>
    </submittedName>
</protein>
<proteinExistence type="predicted"/>
<reference evidence="1" key="2">
    <citation type="submission" date="2025-03" db="EMBL/GenBank/DDBJ databases">
        <authorList>
            <consortium name="ELIXIR-Norway"/>
            <consortium name="Elixir Norway"/>
        </authorList>
    </citation>
    <scope>NUCLEOTIDE SEQUENCE</scope>
</reference>
<gene>
    <name evidence="1" type="ORF">MRATA1EN22A_LOCUS13614</name>
</gene>
<sequence>MAMRVSKKRFRECGSGARPPSRRILAFGVPPARNAAGLPLPGVRSPRPGAAKGQSGSLVRTAPRRSRTRRVVLGDGGPLAATGPHDLLPYTPRPSAPGEPTVHFHVQTADPGSTPALSVGGARGHRGRQRRSHGRRPIARKLTKRAGKCHFFLSLRLLGSPWNSERSRQPGEERRRRGEPLTQGRARERGGPGASSAFVCGRGAGALCPAGPSPGARRAPAGARTARSAAPAPAASLAPARVLAAPLSAAAPPRAGPRPQPAGPPPAAAAGARGSPALGGRGRLPPSRSRLPPPASPGSVPPRCSWAERAQC</sequence>
<name>A0AC59Z3N1_RANTA</name>
<organism evidence="1">
    <name type="scientific">Rangifer tarandus platyrhynchus</name>
    <name type="common">Svalbard reindeer</name>
    <dbReference type="NCBI Taxonomy" id="3082113"/>
    <lineage>
        <taxon>Eukaryota</taxon>
        <taxon>Metazoa</taxon>
        <taxon>Chordata</taxon>
        <taxon>Craniata</taxon>
        <taxon>Vertebrata</taxon>
        <taxon>Euteleostomi</taxon>
        <taxon>Mammalia</taxon>
        <taxon>Eutheria</taxon>
        <taxon>Laurasiatheria</taxon>
        <taxon>Artiodactyla</taxon>
        <taxon>Ruminantia</taxon>
        <taxon>Pecora</taxon>
        <taxon>Cervidae</taxon>
        <taxon>Odocoileinae</taxon>
        <taxon>Rangifer</taxon>
    </lineage>
</organism>
<reference evidence="1" key="1">
    <citation type="submission" date="2023-05" db="EMBL/GenBank/DDBJ databases">
        <authorList>
            <consortium name="ELIXIR-Norway"/>
        </authorList>
    </citation>
    <scope>NUCLEOTIDE SEQUENCE</scope>
</reference>
<evidence type="ECO:0000313" key="1">
    <source>
        <dbReference type="EMBL" id="CAN0204071.1"/>
    </source>
</evidence>
<accession>A0AC59Z3N1</accession>